<evidence type="ECO:0000256" key="7">
    <source>
        <dbReference type="SAM" id="Coils"/>
    </source>
</evidence>
<dbReference type="SMART" id="SM00589">
    <property type="entry name" value="PRY"/>
    <property type="match status" value="1"/>
</dbReference>
<dbReference type="InterPro" id="IPR043136">
    <property type="entry name" value="B30.2/SPRY_sf"/>
</dbReference>
<dbReference type="InterPro" id="IPR000315">
    <property type="entry name" value="Znf_B-box"/>
</dbReference>
<dbReference type="Pfam" id="PF13445">
    <property type="entry name" value="zf-RING_UBOX"/>
    <property type="match status" value="1"/>
</dbReference>
<dbReference type="PROSITE" id="PS50089">
    <property type="entry name" value="ZF_RING_2"/>
    <property type="match status" value="1"/>
</dbReference>
<evidence type="ECO:0000256" key="6">
    <source>
        <dbReference type="PROSITE-ProRule" id="PRU00024"/>
    </source>
</evidence>
<evidence type="ECO:0000313" key="11">
    <source>
        <dbReference type="Proteomes" id="UP000504632"/>
    </source>
</evidence>
<evidence type="ECO:0000256" key="5">
    <source>
        <dbReference type="ARBA" id="ARBA00022859"/>
    </source>
</evidence>
<dbReference type="Pfam" id="PF00643">
    <property type="entry name" value="zf-B_box"/>
    <property type="match status" value="1"/>
</dbReference>
<dbReference type="SMART" id="SM00449">
    <property type="entry name" value="SPRY"/>
    <property type="match status" value="1"/>
</dbReference>
<evidence type="ECO:0000256" key="3">
    <source>
        <dbReference type="ARBA" id="ARBA00022771"/>
    </source>
</evidence>
<protein>
    <submittedName>
        <fullName evidence="12">E3 ubiquitin/ISG15 ligase TRIM25</fullName>
    </submittedName>
</protein>
<dbReference type="PROSITE" id="PS50188">
    <property type="entry name" value="B302_SPRY"/>
    <property type="match status" value="1"/>
</dbReference>
<dbReference type="OrthoDB" id="6270329at2759"/>
<dbReference type="InterPro" id="IPR006574">
    <property type="entry name" value="PRY"/>
</dbReference>
<dbReference type="GO" id="GO:0005737">
    <property type="term" value="C:cytoplasm"/>
    <property type="evidence" value="ECO:0007669"/>
    <property type="project" value="UniProtKB-ARBA"/>
</dbReference>
<keyword evidence="5" id="KW-0391">Immunity</keyword>
<dbReference type="PANTHER" id="PTHR25465">
    <property type="entry name" value="B-BOX DOMAIN CONTAINING"/>
    <property type="match status" value="1"/>
</dbReference>
<dbReference type="GO" id="GO:0008270">
    <property type="term" value="F:zinc ion binding"/>
    <property type="evidence" value="ECO:0007669"/>
    <property type="project" value="UniProtKB-KW"/>
</dbReference>
<dbReference type="InterPro" id="IPR003879">
    <property type="entry name" value="Butyrophylin_SPRY"/>
</dbReference>
<dbReference type="InterPro" id="IPR013083">
    <property type="entry name" value="Znf_RING/FYVE/PHD"/>
</dbReference>
<dbReference type="SMART" id="SM00184">
    <property type="entry name" value="RING"/>
    <property type="match status" value="1"/>
</dbReference>
<evidence type="ECO:0000256" key="4">
    <source>
        <dbReference type="ARBA" id="ARBA00022833"/>
    </source>
</evidence>
<dbReference type="PROSITE" id="PS00518">
    <property type="entry name" value="ZF_RING_1"/>
    <property type="match status" value="1"/>
</dbReference>
<evidence type="ECO:0000313" key="12">
    <source>
        <dbReference type="RefSeq" id="XP_030622893.1"/>
    </source>
</evidence>
<dbReference type="PANTHER" id="PTHR25465:SF77">
    <property type="entry name" value="E3 UBIQUITIN_ISG15 LIGASE TRIM25"/>
    <property type="match status" value="1"/>
</dbReference>
<dbReference type="Pfam" id="PF00622">
    <property type="entry name" value="SPRY"/>
    <property type="match status" value="1"/>
</dbReference>
<dbReference type="RefSeq" id="XP_030622893.1">
    <property type="nucleotide sequence ID" value="XM_030767033.1"/>
</dbReference>
<feature type="domain" description="B30.2/SPRY" evidence="10">
    <location>
        <begin position="350"/>
        <end position="546"/>
    </location>
</feature>
<dbReference type="Gene3D" id="3.30.40.10">
    <property type="entry name" value="Zinc/RING finger domain, C3HC4 (zinc finger)"/>
    <property type="match status" value="1"/>
</dbReference>
<dbReference type="InterPro" id="IPR001870">
    <property type="entry name" value="B30.2/SPRY"/>
</dbReference>
<dbReference type="GO" id="GO:0045087">
    <property type="term" value="P:innate immune response"/>
    <property type="evidence" value="ECO:0007669"/>
    <property type="project" value="UniProtKB-KW"/>
</dbReference>
<reference evidence="12" key="1">
    <citation type="submission" date="2025-08" db="UniProtKB">
        <authorList>
            <consortium name="RefSeq"/>
        </authorList>
    </citation>
    <scope>IDENTIFICATION</scope>
</reference>
<dbReference type="SMART" id="SM00336">
    <property type="entry name" value="BBOX"/>
    <property type="match status" value="1"/>
</dbReference>
<keyword evidence="7" id="KW-0175">Coiled coil</keyword>
<evidence type="ECO:0000259" key="10">
    <source>
        <dbReference type="PROSITE" id="PS50188"/>
    </source>
</evidence>
<dbReference type="SUPFAM" id="SSF57845">
    <property type="entry name" value="B-box zinc-binding domain"/>
    <property type="match status" value="1"/>
</dbReference>
<dbReference type="GeneID" id="115806358"/>
<keyword evidence="3 6" id="KW-0863">Zinc-finger</keyword>
<feature type="domain" description="B box-type" evidence="9">
    <location>
        <begin position="151"/>
        <end position="192"/>
    </location>
</feature>
<keyword evidence="4" id="KW-0862">Zinc</keyword>
<dbReference type="InterPro" id="IPR001841">
    <property type="entry name" value="Znf_RING"/>
</dbReference>
<keyword evidence="1" id="KW-0399">Innate immunity</keyword>
<evidence type="ECO:0000259" key="9">
    <source>
        <dbReference type="PROSITE" id="PS50119"/>
    </source>
</evidence>
<dbReference type="InParanoid" id="A0A6J2USW1"/>
<accession>A0A6J2USW1</accession>
<dbReference type="SUPFAM" id="SSF49899">
    <property type="entry name" value="Concanavalin A-like lectins/glucanases"/>
    <property type="match status" value="1"/>
</dbReference>
<organism evidence="11 12">
    <name type="scientific">Chanos chanos</name>
    <name type="common">Milkfish</name>
    <name type="synonym">Mugil chanos</name>
    <dbReference type="NCBI Taxonomy" id="29144"/>
    <lineage>
        <taxon>Eukaryota</taxon>
        <taxon>Metazoa</taxon>
        <taxon>Chordata</taxon>
        <taxon>Craniata</taxon>
        <taxon>Vertebrata</taxon>
        <taxon>Euteleostomi</taxon>
        <taxon>Actinopterygii</taxon>
        <taxon>Neopterygii</taxon>
        <taxon>Teleostei</taxon>
        <taxon>Ostariophysi</taxon>
        <taxon>Gonorynchiformes</taxon>
        <taxon>Chanidae</taxon>
        <taxon>Chanos</taxon>
    </lineage>
</organism>
<evidence type="ECO:0000256" key="1">
    <source>
        <dbReference type="ARBA" id="ARBA00022588"/>
    </source>
</evidence>
<dbReference type="Pfam" id="PF13765">
    <property type="entry name" value="PRY"/>
    <property type="match status" value="1"/>
</dbReference>
<evidence type="ECO:0000256" key="2">
    <source>
        <dbReference type="ARBA" id="ARBA00022723"/>
    </source>
</evidence>
<dbReference type="AlphaFoldDB" id="A0A6J2USW1"/>
<dbReference type="InterPro" id="IPR051051">
    <property type="entry name" value="E3_ubiq-ligase_TRIM/RNF"/>
</dbReference>
<dbReference type="InterPro" id="IPR027370">
    <property type="entry name" value="Znf-RING_euk"/>
</dbReference>
<dbReference type="InterPro" id="IPR013320">
    <property type="entry name" value="ConA-like_dom_sf"/>
</dbReference>
<evidence type="ECO:0000259" key="8">
    <source>
        <dbReference type="PROSITE" id="PS50089"/>
    </source>
</evidence>
<dbReference type="Proteomes" id="UP000504632">
    <property type="component" value="Chromosome 3"/>
</dbReference>
<keyword evidence="12" id="KW-0436">Ligase</keyword>
<feature type="coiled-coil region" evidence="7">
    <location>
        <begin position="246"/>
        <end position="302"/>
    </location>
</feature>
<proteinExistence type="predicted"/>
<dbReference type="InterPro" id="IPR003877">
    <property type="entry name" value="SPRY_dom"/>
</dbReference>
<gene>
    <name evidence="12" type="primary">LOC115806358</name>
</gene>
<dbReference type="Gene3D" id="4.10.830.40">
    <property type="match status" value="1"/>
</dbReference>
<dbReference type="InterPro" id="IPR017907">
    <property type="entry name" value="Znf_RING_CS"/>
</dbReference>
<dbReference type="Gene3D" id="3.30.160.60">
    <property type="entry name" value="Classic Zinc Finger"/>
    <property type="match status" value="1"/>
</dbReference>
<keyword evidence="11" id="KW-1185">Reference proteome</keyword>
<dbReference type="Gene3D" id="2.60.120.920">
    <property type="match status" value="1"/>
</dbReference>
<keyword evidence="2" id="KW-0479">Metal-binding</keyword>
<dbReference type="PROSITE" id="PS50119">
    <property type="entry name" value="ZF_BBOX"/>
    <property type="match status" value="1"/>
</dbReference>
<dbReference type="SUPFAM" id="SSF57850">
    <property type="entry name" value="RING/U-box"/>
    <property type="match status" value="1"/>
</dbReference>
<feature type="domain" description="RING-type" evidence="8">
    <location>
        <begin position="16"/>
        <end position="59"/>
    </location>
</feature>
<dbReference type="PRINTS" id="PR01407">
    <property type="entry name" value="BUTYPHLNCDUF"/>
</dbReference>
<sequence length="546" mass="61618">MSASKPEDLLAQELSCPICLQLFSDPVTLPCGHNYCMDCISAATPSDNPKSPARCPECREEYNSPDQLQRNFKLSGIVDGYRSAMEGGGLKTMEEEEQKTVVTCDQCLDGPMPAVKRCLRCEVSLCLGHLQRHEERHQSRGHVLADPIVQDPMERCQLHRKKLEFVCGLDRTFLCTTCVVEGTHQNHEILTVEAADGEMRHLLGVHAKATTDRLQMTNALLKRARSANQPSDTPTEKLVYKAESVLDNMLALVNGYKDRMKELMETEVRQREKEWQSSVYTLEDQEQLLQEAKSSAAEVLAETNEFRFIQRYLKIEARLRYAASLSVAELPANAPAGTKRLRAEMRTDEFRYEMSLLLQSLHGLLNPLDLTFNPNTAHPNLMLSNDLRTVRYNSAKQGFSENSERFTSVVQVLASQGLSRGVHVWVAELEPCTMWSLGLCYKSIARKGDHSRLGHNSSSWRLQWKNRKMTACHESVNLTVPDAPTVAPQRVEVALDYEGGTLSFHCVSGKRRHLYTFHAVFRETVYPAFSIHSTTDQSWITLLSGV</sequence>
<name>A0A6J2USW1_CHACN</name>